<dbReference type="InterPro" id="IPR020568">
    <property type="entry name" value="Ribosomal_Su5_D2-typ_SF"/>
</dbReference>
<dbReference type="Gene3D" id="3.30.230.10">
    <property type="match status" value="1"/>
</dbReference>
<dbReference type="AlphaFoldDB" id="A0A4Q7J2V6"/>
<dbReference type="InterPro" id="IPR014721">
    <property type="entry name" value="Ribsml_uS5_D2-typ_fold_subgr"/>
</dbReference>
<evidence type="ECO:0000313" key="1">
    <source>
        <dbReference type="EMBL" id="RZQ60932.1"/>
    </source>
</evidence>
<dbReference type="SUPFAM" id="SSF55060">
    <property type="entry name" value="GHMP Kinase, C-terminal domain"/>
    <property type="match status" value="1"/>
</dbReference>
<sequence length="282" mass="29241">MIDLADRPDVAPELRLVPHAFREAFGRSAEGVWYAPGLVRLLPGVAVCARWGAIVAGERRTDGRFELVSINRPAEPVSGLSGDAPAWARPVLEVARRLEPGGATLMCSVDLPAGSGLSAGNALACAAALALRDLTRPSLADVAALVPDPAPFAGQAQGVDLAEAVVLVADTRIRRDTPVSPVDFPAPDGTSAAEVGRCLTAYHRARPSEPEQDLAVRTALDAGAYGASMLVDDPGRPVVALVPPDRVPAVRAAVSAAFHAAGARPPRYLTVRPARAATRVTA</sequence>
<protein>
    <recommendedName>
        <fullName evidence="3">Galactokinase</fullName>
    </recommendedName>
</protein>
<dbReference type="SUPFAM" id="SSF54211">
    <property type="entry name" value="Ribosomal protein S5 domain 2-like"/>
    <property type="match status" value="1"/>
</dbReference>
<dbReference type="OrthoDB" id="3670391at2"/>
<dbReference type="Proteomes" id="UP000292003">
    <property type="component" value="Unassembled WGS sequence"/>
</dbReference>
<name>A0A4Q7J2V6_9PSEU</name>
<proteinExistence type="predicted"/>
<dbReference type="RefSeq" id="WP_130478145.1">
    <property type="nucleotide sequence ID" value="NZ_SFCC01000014.1"/>
</dbReference>
<gene>
    <name evidence="1" type="ORF">EWH70_25930</name>
</gene>
<evidence type="ECO:0000313" key="2">
    <source>
        <dbReference type="Proteomes" id="UP000292003"/>
    </source>
</evidence>
<keyword evidence="2" id="KW-1185">Reference proteome</keyword>
<organism evidence="1 2">
    <name type="scientific">Amycolatopsis suaedae</name>
    <dbReference type="NCBI Taxonomy" id="2510978"/>
    <lineage>
        <taxon>Bacteria</taxon>
        <taxon>Bacillati</taxon>
        <taxon>Actinomycetota</taxon>
        <taxon>Actinomycetes</taxon>
        <taxon>Pseudonocardiales</taxon>
        <taxon>Pseudonocardiaceae</taxon>
        <taxon>Amycolatopsis</taxon>
    </lineage>
</organism>
<dbReference type="Gene3D" id="3.30.70.890">
    <property type="entry name" value="GHMP kinase, C-terminal domain"/>
    <property type="match status" value="1"/>
</dbReference>
<dbReference type="EMBL" id="SFCC01000014">
    <property type="protein sequence ID" value="RZQ60932.1"/>
    <property type="molecule type" value="Genomic_DNA"/>
</dbReference>
<accession>A0A4Q7J2V6</accession>
<dbReference type="InterPro" id="IPR036554">
    <property type="entry name" value="GHMP_kinase_C_sf"/>
</dbReference>
<reference evidence="1 2" key="1">
    <citation type="submission" date="2019-02" db="EMBL/GenBank/DDBJ databases">
        <title>Draft genome sequence of Amycolatopsis sp. 8-3EHSu isolated from roots of Suaeda maritima.</title>
        <authorList>
            <person name="Duangmal K."/>
            <person name="Chantavorakit T."/>
        </authorList>
    </citation>
    <scope>NUCLEOTIDE SEQUENCE [LARGE SCALE GENOMIC DNA]</scope>
    <source>
        <strain evidence="1 2">8-3EHSu</strain>
    </source>
</reference>
<evidence type="ECO:0008006" key="3">
    <source>
        <dbReference type="Google" id="ProtNLM"/>
    </source>
</evidence>
<comment type="caution">
    <text evidence="1">The sequence shown here is derived from an EMBL/GenBank/DDBJ whole genome shotgun (WGS) entry which is preliminary data.</text>
</comment>